<feature type="region of interest" description="Disordered" evidence="1">
    <location>
        <begin position="81"/>
        <end position="119"/>
    </location>
</feature>
<dbReference type="AlphaFoldDB" id="A0A1J5RCG7"/>
<feature type="compositionally biased region" description="Low complexity" evidence="1">
    <location>
        <begin position="81"/>
        <end position="101"/>
    </location>
</feature>
<protein>
    <recommendedName>
        <fullName evidence="2">DUF4124 domain-containing protein</fullName>
    </recommendedName>
</protein>
<reference evidence="3" key="1">
    <citation type="submission" date="2016-10" db="EMBL/GenBank/DDBJ databases">
        <title>Sequence of Gallionella enrichment culture.</title>
        <authorList>
            <person name="Poehlein A."/>
            <person name="Muehling M."/>
            <person name="Daniel R."/>
        </authorList>
    </citation>
    <scope>NUCLEOTIDE SEQUENCE</scope>
</reference>
<evidence type="ECO:0000259" key="2">
    <source>
        <dbReference type="Pfam" id="PF13511"/>
    </source>
</evidence>
<evidence type="ECO:0000256" key="1">
    <source>
        <dbReference type="SAM" id="MobiDB-lite"/>
    </source>
</evidence>
<accession>A0A1J5RCG7</accession>
<dbReference type="Pfam" id="PF13511">
    <property type="entry name" value="DUF4124"/>
    <property type="match status" value="1"/>
</dbReference>
<feature type="domain" description="DUF4124" evidence="2">
    <location>
        <begin position="25"/>
        <end position="80"/>
    </location>
</feature>
<feature type="compositionally biased region" description="Basic and acidic residues" evidence="1">
    <location>
        <begin position="104"/>
        <end position="116"/>
    </location>
</feature>
<organism evidence="3">
    <name type="scientific">mine drainage metagenome</name>
    <dbReference type="NCBI Taxonomy" id="410659"/>
    <lineage>
        <taxon>unclassified sequences</taxon>
        <taxon>metagenomes</taxon>
        <taxon>ecological metagenomes</taxon>
    </lineage>
</organism>
<gene>
    <name evidence="3" type="ORF">GALL_242700</name>
</gene>
<name>A0A1J5RCG7_9ZZZZ</name>
<comment type="caution">
    <text evidence="3">The sequence shown here is derived from an EMBL/GenBank/DDBJ whole genome shotgun (WGS) entry which is preliminary data.</text>
</comment>
<dbReference type="InterPro" id="IPR025392">
    <property type="entry name" value="DUF4124"/>
</dbReference>
<sequence>MFAMDLMHTLACAMRPFAARAALLAACALLAASPAQAQWKWISSAGVVQYSDQPPPSNIPAKNILAKPLAAATAPYAPSASAAASSAAAPPAKEQAQTQAAHDLQQKLEQDKRAKEAAQNLQKQIEAQARQANCLQAQRQLQTLDSGVRMAEVDPQGNRTYMTDAQRAAQRQQAAAAIAANCR</sequence>
<proteinExistence type="predicted"/>
<dbReference type="EMBL" id="MLJW01000200">
    <property type="protein sequence ID" value="OIQ93782.1"/>
    <property type="molecule type" value="Genomic_DNA"/>
</dbReference>
<evidence type="ECO:0000313" key="3">
    <source>
        <dbReference type="EMBL" id="OIQ93782.1"/>
    </source>
</evidence>